<dbReference type="Pfam" id="PF07690">
    <property type="entry name" value="MFS_1"/>
    <property type="match status" value="2"/>
</dbReference>
<dbReference type="Gene3D" id="1.20.1250.20">
    <property type="entry name" value="MFS general substrate transporter like domains"/>
    <property type="match status" value="2"/>
</dbReference>
<dbReference type="GO" id="GO:0022857">
    <property type="term" value="F:transmembrane transporter activity"/>
    <property type="evidence" value="ECO:0007669"/>
    <property type="project" value="InterPro"/>
</dbReference>
<evidence type="ECO:0008006" key="9">
    <source>
        <dbReference type="Google" id="ProtNLM"/>
    </source>
</evidence>
<feature type="transmembrane region" description="Helical" evidence="6">
    <location>
        <begin position="547"/>
        <end position="570"/>
    </location>
</feature>
<dbReference type="AlphaFoldDB" id="A0A2A9NTX9"/>
<feature type="transmembrane region" description="Helical" evidence="6">
    <location>
        <begin position="667"/>
        <end position="686"/>
    </location>
</feature>
<evidence type="ECO:0000313" key="7">
    <source>
        <dbReference type="EMBL" id="PFH51761.1"/>
    </source>
</evidence>
<dbReference type="Proteomes" id="UP000242287">
    <property type="component" value="Unassembled WGS sequence"/>
</dbReference>
<feature type="transmembrane region" description="Helical" evidence="6">
    <location>
        <begin position="219"/>
        <end position="247"/>
    </location>
</feature>
<keyword evidence="3 6" id="KW-1133">Transmembrane helix</keyword>
<feature type="transmembrane region" description="Helical" evidence="6">
    <location>
        <begin position="259"/>
        <end position="284"/>
    </location>
</feature>
<feature type="transmembrane region" description="Helical" evidence="6">
    <location>
        <begin position="382"/>
        <end position="401"/>
    </location>
</feature>
<feature type="transmembrane region" description="Helical" evidence="6">
    <location>
        <begin position="989"/>
        <end position="1008"/>
    </location>
</feature>
<feature type="transmembrane region" description="Helical" evidence="6">
    <location>
        <begin position="1085"/>
        <end position="1103"/>
    </location>
</feature>
<keyword evidence="2 6" id="KW-0812">Transmembrane</keyword>
<evidence type="ECO:0000256" key="5">
    <source>
        <dbReference type="SAM" id="MobiDB-lite"/>
    </source>
</evidence>
<sequence>MSLPPQNVSALSPAPAHVEAFVLPEEPNHVPVIEDTTSEPASSTVRLPWWRTPSPWWLLGIMPFSAIAMSATIAPRIEIYTRLACKVHKPDIYNEHSLQLVLKLFPFLGSDMLTKPDISMPYLHEVNLITPALNIIAEGSPHGTKQCATDPVVQAAVAKLITVISVSMGILSCLTTAWWGAFSDRYGRMTVLGISVIGLLITDLLFILVTLYTENFPGGYWFLVIGPLIEGILGGMSGAAAATHAYFADTTTDENRSWIFSMNLGLLYTGFAVGPTFGSLLIHLTGHTLSVFYVATCTHLVYAIIVWFFAPESLSKKQMQESRAKYRRDLEPSRSSTEQLTQLIKVMLLVRKSFRFLSPLSIFIPTIEEVNGNPIKKWRRNWNLALVAVSYGLALSILGSYSYKFQFAASAFGWTSETLGYWISVVATARAIFLTVLLPTIINFLKPKQRLIEHSGHPSEEEPLLSGSSQTSTSLRLRHSPLFDLNVARSSLTIDILSFTCTGLFPTTLPFIFFSIFGAAGVGFVPAIQTVALALYTRNNGTESGRLFGALSVVQALWLLSAIFVSAIAWSAPAAPRIEVYTTLACKIHRPDIYNETFPLLWNTGELLHHADLAGRPAANRERSGIFYSFRDLTMVASSIRTSLDKSSTGPNRCAADPLIQATVAKFTAAMFASTGILGCLTTAWWGALSDRYGRTRLLAITNIGRLFSDVLLISVAVYIERFPGGYWFLLVGAILEGILGGMSMIVAAECAYFADTTTEESRPRIFALSHGFLDIGTAVGPVFGSLLIRLTQHTLSVFYLSACIHLTYAIYGWFVMPESLSNERMMESRKKYLREIGHSEDSTPSGLSGRSSFLSKTVQRFFSPLFIFIPKIKGGHPPLKARRDWGLAFVALSYGVAFSLVGCHGYKIQYIVSTFGWDSVTVGYWLSSYFATRATMLIIVLPIIFHIFRHKPAAIESRRQRPEEEPLLSGTSQSTASKEANSPSVNVITARCSLVIEALAYICIGLSKTTFAFVAFSLLGSTGVGFFPAIQTIALSMYTKSGGTESGRLFGALNVIRALCTDIIGPGIYGFIYVTTVAWFPQGIFFAFAAAMFVSLLCLIIARSSKYVSSEESAGDAVTVD</sequence>
<feature type="transmembrane region" description="Helical" evidence="6">
    <location>
        <begin position="1014"/>
        <end position="1038"/>
    </location>
</feature>
<dbReference type="InterPro" id="IPR011701">
    <property type="entry name" value="MFS"/>
</dbReference>
<evidence type="ECO:0000313" key="8">
    <source>
        <dbReference type="Proteomes" id="UP000242287"/>
    </source>
</evidence>
<evidence type="ECO:0000256" key="4">
    <source>
        <dbReference type="ARBA" id="ARBA00023136"/>
    </source>
</evidence>
<feature type="transmembrane region" description="Helical" evidence="6">
    <location>
        <begin position="511"/>
        <end position="535"/>
    </location>
</feature>
<dbReference type="EMBL" id="KZ301985">
    <property type="protein sequence ID" value="PFH51761.1"/>
    <property type="molecule type" value="Genomic_DNA"/>
</dbReference>
<reference evidence="7 8" key="1">
    <citation type="submission" date="2014-02" db="EMBL/GenBank/DDBJ databases">
        <title>Transposable element dynamics among asymbiotic and ectomycorrhizal Amanita fungi.</title>
        <authorList>
            <consortium name="DOE Joint Genome Institute"/>
            <person name="Hess J."/>
            <person name="Skrede I."/>
            <person name="Wolfe B."/>
            <person name="LaButti K."/>
            <person name="Ohm R.A."/>
            <person name="Grigoriev I.V."/>
            <person name="Pringle A."/>
        </authorList>
    </citation>
    <scope>NUCLEOTIDE SEQUENCE [LARGE SCALE GENOMIC DNA]</scope>
    <source>
        <strain evidence="7 8">SKay4041</strain>
    </source>
</reference>
<feature type="compositionally biased region" description="Polar residues" evidence="5">
    <location>
        <begin position="970"/>
        <end position="979"/>
    </location>
</feature>
<feature type="transmembrane region" description="Helical" evidence="6">
    <location>
        <begin position="886"/>
        <end position="909"/>
    </location>
</feature>
<keyword evidence="4 6" id="KW-0472">Membrane</keyword>
<dbReference type="PANTHER" id="PTHR23507:SF1">
    <property type="entry name" value="FI18259P1-RELATED"/>
    <property type="match status" value="1"/>
</dbReference>
<name>A0A2A9NTX9_9AGAR</name>
<comment type="subcellular location">
    <subcellularLocation>
        <location evidence="1">Membrane</location>
        <topology evidence="1">Multi-pass membrane protein</topology>
    </subcellularLocation>
</comment>
<feature type="transmembrane region" description="Helical" evidence="6">
    <location>
        <begin position="290"/>
        <end position="310"/>
    </location>
</feature>
<dbReference type="SUPFAM" id="SSF103473">
    <property type="entry name" value="MFS general substrate transporter"/>
    <property type="match status" value="2"/>
</dbReference>
<evidence type="ECO:0000256" key="3">
    <source>
        <dbReference type="ARBA" id="ARBA00022989"/>
    </source>
</evidence>
<proteinExistence type="predicted"/>
<dbReference type="GO" id="GO:0016020">
    <property type="term" value="C:membrane"/>
    <property type="evidence" value="ECO:0007669"/>
    <property type="project" value="UniProtKB-SubCell"/>
</dbReference>
<dbReference type="PANTHER" id="PTHR23507">
    <property type="entry name" value="ZGC:174356"/>
    <property type="match status" value="1"/>
</dbReference>
<dbReference type="OrthoDB" id="3026777at2759"/>
<accession>A0A2A9NTX9</accession>
<dbReference type="InterPro" id="IPR036259">
    <property type="entry name" value="MFS_trans_sf"/>
</dbReference>
<keyword evidence="8" id="KW-1185">Reference proteome</keyword>
<evidence type="ECO:0000256" key="1">
    <source>
        <dbReference type="ARBA" id="ARBA00004141"/>
    </source>
</evidence>
<protein>
    <recommendedName>
        <fullName evidence="9">Major facilitator superfamily (MFS) profile domain-containing protein</fullName>
    </recommendedName>
</protein>
<feature type="transmembrane region" description="Helical" evidence="6">
    <location>
        <begin position="160"/>
        <end position="179"/>
    </location>
</feature>
<feature type="transmembrane region" description="Helical" evidence="6">
    <location>
        <begin position="421"/>
        <end position="445"/>
    </location>
</feature>
<feature type="transmembrane region" description="Helical" evidence="6">
    <location>
        <begin position="1050"/>
        <end position="1073"/>
    </location>
</feature>
<evidence type="ECO:0000256" key="2">
    <source>
        <dbReference type="ARBA" id="ARBA00022692"/>
    </source>
</evidence>
<feature type="transmembrane region" description="Helical" evidence="6">
    <location>
        <begin position="191"/>
        <end position="213"/>
    </location>
</feature>
<feature type="transmembrane region" description="Helical" evidence="6">
    <location>
        <begin position="726"/>
        <end position="754"/>
    </location>
</feature>
<feature type="transmembrane region" description="Helical" evidence="6">
    <location>
        <begin position="766"/>
        <end position="791"/>
    </location>
</feature>
<feature type="transmembrane region" description="Helical" evidence="6">
    <location>
        <begin position="698"/>
        <end position="720"/>
    </location>
</feature>
<gene>
    <name evidence="7" type="ORF">AMATHDRAFT_40016</name>
</gene>
<organism evidence="7 8">
    <name type="scientific">Amanita thiersii Skay4041</name>
    <dbReference type="NCBI Taxonomy" id="703135"/>
    <lineage>
        <taxon>Eukaryota</taxon>
        <taxon>Fungi</taxon>
        <taxon>Dikarya</taxon>
        <taxon>Basidiomycota</taxon>
        <taxon>Agaricomycotina</taxon>
        <taxon>Agaricomycetes</taxon>
        <taxon>Agaricomycetidae</taxon>
        <taxon>Agaricales</taxon>
        <taxon>Pluteineae</taxon>
        <taxon>Amanitaceae</taxon>
        <taxon>Amanita</taxon>
    </lineage>
</organism>
<feature type="region of interest" description="Disordered" evidence="5">
    <location>
        <begin position="959"/>
        <end position="979"/>
    </location>
</feature>
<feature type="transmembrane region" description="Helical" evidence="6">
    <location>
        <begin position="929"/>
        <end position="949"/>
    </location>
</feature>
<evidence type="ECO:0000256" key="6">
    <source>
        <dbReference type="SAM" id="Phobius"/>
    </source>
</evidence>
<feature type="transmembrane region" description="Helical" evidence="6">
    <location>
        <begin position="797"/>
        <end position="817"/>
    </location>
</feature>